<comment type="similarity">
    <text evidence="6">Belongs to the peptidase M48 family.</text>
</comment>
<evidence type="ECO:0000256" key="2">
    <source>
        <dbReference type="ARBA" id="ARBA00022723"/>
    </source>
</evidence>
<keyword evidence="10" id="KW-1185">Reference proteome</keyword>
<dbReference type="InterPro" id="IPR001915">
    <property type="entry name" value="Peptidase_M48"/>
</dbReference>
<evidence type="ECO:0000256" key="3">
    <source>
        <dbReference type="ARBA" id="ARBA00022801"/>
    </source>
</evidence>
<dbReference type="PANTHER" id="PTHR22726:SF1">
    <property type="entry name" value="METALLOENDOPEPTIDASE OMA1, MITOCHONDRIAL"/>
    <property type="match status" value="1"/>
</dbReference>
<keyword evidence="5 6" id="KW-0482">Metalloprotease</keyword>
<evidence type="ECO:0000313" key="10">
    <source>
        <dbReference type="Proteomes" id="UP001156694"/>
    </source>
</evidence>
<dbReference type="InterPro" id="IPR011990">
    <property type="entry name" value="TPR-like_helical_dom_sf"/>
</dbReference>
<dbReference type="PANTHER" id="PTHR22726">
    <property type="entry name" value="METALLOENDOPEPTIDASE OMA1"/>
    <property type="match status" value="1"/>
</dbReference>
<dbReference type="SUPFAM" id="SSF48452">
    <property type="entry name" value="TPR-like"/>
    <property type="match status" value="1"/>
</dbReference>
<feature type="domain" description="Peptidase M48" evidence="8">
    <location>
        <begin position="34"/>
        <end position="220"/>
    </location>
</feature>
<keyword evidence="7" id="KW-0732">Signal</keyword>
<keyword evidence="2" id="KW-0479">Metal-binding</keyword>
<evidence type="ECO:0000256" key="6">
    <source>
        <dbReference type="RuleBase" id="RU003983"/>
    </source>
</evidence>
<dbReference type="RefSeq" id="WP_284376105.1">
    <property type="nucleotide sequence ID" value="NZ_BSNN01000002.1"/>
</dbReference>
<comment type="cofactor">
    <cofactor evidence="6">
        <name>Zn(2+)</name>
        <dbReference type="ChEBI" id="CHEBI:29105"/>
    </cofactor>
    <text evidence="6">Binds 1 zinc ion per subunit.</text>
</comment>
<feature type="signal peptide" evidence="7">
    <location>
        <begin position="1"/>
        <end position="23"/>
    </location>
</feature>
<proteinExistence type="inferred from homology"/>
<evidence type="ECO:0000256" key="4">
    <source>
        <dbReference type="ARBA" id="ARBA00022833"/>
    </source>
</evidence>
<reference evidence="10" key="1">
    <citation type="journal article" date="2019" name="Int. J. Syst. Evol. Microbiol.">
        <title>The Global Catalogue of Microorganisms (GCM) 10K type strain sequencing project: providing services to taxonomists for standard genome sequencing and annotation.</title>
        <authorList>
            <consortium name="The Broad Institute Genomics Platform"/>
            <consortium name="The Broad Institute Genome Sequencing Center for Infectious Disease"/>
            <person name="Wu L."/>
            <person name="Ma J."/>
        </authorList>
    </citation>
    <scope>NUCLEOTIDE SEQUENCE [LARGE SCALE GENOMIC DNA]</scope>
    <source>
        <strain evidence="10">NBRC 110140</strain>
    </source>
</reference>
<organism evidence="9 10">
    <name type="scientific">Amylibacter marinus</name>
    <dbReference type="NCBI Taxonomy" id="1475483"/>
    <lineage>
        <taxon>Bacteria</taxon>
        <taxon>Pseudomonadati</taxon>
        <taxon>Pseudomonadota</taxon>
        <taxon>Alphaproteobacteria</taxon>
        <taxon>Rhodobacterales</taxon>
        <taxon>Paracoccaceae</taxon>
        <taxon>Amylibacter</taxon>
    </lineage>
</organism>
<dbReference type="Gene3D" id="1.25.40.10">
    <property type="entry name" value="Tetratricopeptide repeat domain"/>
    <property type="match status" value="1"/>
</dbReference>
<protein>
    <submittedName>
        <fullName evidence="9">Peptidase M48</fullName>
    </submittedName>
</protein>
<evidence type="ECO:0000256" key="1">
    <source>
        <dbReference type="ARBA" id="ARBA00022670"/>
    </source>
</evidence>
<comment type="caution">
    <text evidence="9">The sequence shown here is derived from an EMBL/GenBank/DDBJ whole genome shotgun (WGS) entry which is preliminary data.</text>
</comment>
<sequence>MKHVLKFAVLTCALAFNGLTAQAQSLIRDAEIESSLRKIAAPLLSAAGLSQNSVNIYVVNNRSMNAFVAGGRNIFIHHGLVTRLKTVEQLQAVLAHEIAHITGGHLAQRSSDLARARTAAGLGLLLSGAAAAAGAGEAAIGLAAGSQSAATRSFLSHTRAQEASADQAGVRYLSAAGIPPKAALEVLEIFQGQDLLTANRRDPYTLTHPLNSARISGLRGFVAGSTVKAKKSDSAYWYQRMRAKFIGFTGSPRTVLRRVSKSDKSEIATYTRAIAYHQKPDKKRAAQEINRLISQYPNDPYYHELNGQFHLENGNAKSAVTAYRKAVSLSKNQPLIRAGLGRALLAAKSPEALGVLKKAYSADPRDSRMLRDLALAYAQNKQPGLASAITAERYALNGNFKVAATHAKRAQGLLPRGSSGWIKAEDILILSKRTSTKSKR</sequence>
<evidence type="ECO:0000259" key="8">
    <source>
        <dbReference type="Pfam" id="PF01435"/>
    </source>
</evidence>
<feature type="chain" id="PRO_5046771117" evidence="7">
    <location>
        <begin position="24"/>
        <end position="440"/>
    </location>
</feature>
<dbReference type="Pfam" id="PF01435">
    <property type="entry name" value="Peptidase_M48"/>
    <property type="match status" value="1"/>
</dbReference>
<dbReference type="InterPro" id="IPR051156">
    <property type="entry name" value="Mito/Outer_Membr_Metalloprot"/>
</dbReference>
<dbReference type="Gene3D" id="3.30.2010.10">
    <property type="entry name" value="Metalloproteases ('zincins'), catalytic domain"/>
    <property type="match status" value="1"/>
</dbReference>
<name>A0ABQ5VT75_9RHOB</name>
<dbReference type="Proteomes" id="UP001156694">
    <property type="component" value="Unassembled WGS sequence"/>
</dbReference>
<gene>
    <name evidence="9" type="ORF">GCM10007939_06370</name>
</gene>
<keyword evidence="4 6" id="KW-0862">Zinc</keyword>
<dbReference type="CDD" id="cd07324">
    <property type="entry name" value="M48C_Oma1-like"/>
    <property type="match status" value="1"/>
</dbReference>
<evidence type="ECO:0000256" key="7">
    <source>
        <dbReference type="SAM" id="SignalP"/>
    </source>
</evidence>
<keyword evidence="1 6" id="KW-0645">Protease</keyword>
<dbReference type="EMBL" id="BSNN01000002">
    <property type="protein sequence ID" value="GLQ34354.1"/>
    <property type="molecule type" value="Genomic_DNA"/>
</dbReference>
<evidence type="ECO:0000256" key="5">
    <source>
        <dbReference type="ARBA" id="ARBA00023049"/>
    </source>
</evidence>
<evidence type="ECO:0000313" key="9">
    <source>
        <dbReference type="EMBL" id="GLQ34354.1"/>
    </source>
</evidence>
<accession>A0ABQ5VT75</accession>
<keyword evidence="3 6" id="KW-0378">Hydrolase</keyword>